<organism evidence="3 4">
    <name type="scientific">Glycomyces niveus</name>
    <dbReference type="NCBI Taxonomy" id="2820287"/>
    <lineage>
        <taxon>Bacteria</taxon>
        <taxon>Bacillati</taxon>
        <taxon>Actinomycetota</taxon>
        <taxon>Actinomycetes</taxon>
        <taxon>Glycomycetales</taxon>
        <taxon>Glycomycetaceae</taxon>
        <taxon>Glycomyces</taxon>
    </lineage>
</organism>
<reference evidence="3 4" key="1">
    <citation type="submission" date="2021-03" db="EMBL/GenBank/DDBJ databases">
        <title>Glycomyces sp. nov., a novel actinomycete isolated from soil.</title>
        <authorList>
            <person name="Yang X."/>
            <person name="Xu X."/>
        </authorList>
    </citation>
    <scope>NUCLEOTIDE SEQUENCE [LARGE SCALE GENOMIC DNA]</scope>
    <source>
        <strain evidence="3 4">NEAU-S30</strain>
    </source>
</reference>
<sequence length="81" mass="7727">MLALAPMMVLAAIIGCISLSVAAAVVAISDPPGSGGEAVVCGIIAGAFGIGVLATAGSAADLFEAIVEELDKLEDSEGGPA</sequence>
<dbReference type="RefSeq" id="WP_208495552.1">
    <property type="nucleotide sequence ID" value="NZ_JAGFNP010000003.1"/>
</dbReference>
<accession>A0ABS3U1X0</accession>
<feature type="chain" id="PRO_5045874886" evidence="2">
    <location>
        <begin position="24"/>
        <end position="81"/>
    </location>
</feature>
<evidence type="ECO:0000313" key="4">
    <source>
        <dbReference type="Proteomes" id="UP000681341"/>
    </source>
</evidence>
<protein>
    <submittedName>
        <fullName evidence="3">Uncharacterized protein</fullName>
    </submittedName>
</protein>
<dbReference type="Proteomes" id="UP000681341">
    <property type="component" value="Unassembled WGS sequence"/>
</dbReference>
<keyword evidence="1" id="KW-0812">Transmembrane</keyword>
<feature type="transmembrane region" description="Helical" evidence="1">
    <location>
        <begin position="43"/>
        <end position="63"/>
    </location>
</feature>
<comment type="caution">
    <text evidence="3">The sequence shown here is derived from an EMBL/GenBank/DDBJ whole genome shotgun (WGS) entry which is preliminary data.</text>
</comment>
<proteinExistence type="predicted"/>
<evidence type="ECO:0000256" key="2">
    <source>
        <dbReference type="SAM" id="SignalP"/>
    </source>
</evidence>
<keyword evidence="1" id="KW-1133">Transmembrane helix</keyword>
<gene>
    <name evidence="3" type="ORF">J5V16_08050</name>
</gene>
<keyword evidence="1" id="KW-0472">Membrane</keyword>
<evidence type="ECO:0000313" key="3">
    <source>
        <dbReference type="EMBL" id="MBO3732773.1"/>
    </source>
</evidence>
<feature type="signal peptide" evidence="2">
    <location>
        <begin position="1"/>
        <end position="23"/>
    </location>
</feature>
<name>A0ABS3U1X0_9ACTN</name>
<keyword evidence="2" id="KW-0732">Signal</keyword>
<evidence type="ECO:0000256" key="1">
    <source>
        <dbReference type="SAM" id="Phobius"/>
    </source>
</evidence>
<dbReference type="EMBL" id="JAGFNP010000003">
    <property type="protein sequence ID" value="MBO3732773.1"/>
    <property type="molecule type" value="Genomic_DNA"/>
</dbReference>
<keyword evidence="4" id="KW-1185">Reference proteome</keyword>